<evidence type="ECO:0000313" key="2">
    <source>
        <dbReference type="Proteomes" id="UP000076502"/>
    </source>
</evidence>
<accession>A0A154PLP1</accession>
<protein>
    <submittedName>
        <fullName evidence="1">Uncharacterized protein</fullName>
    </submittedName>
</protein>
<proteinExistence type="predicted"/>
<reference evidence="1 2" key="1">
    <citation type="submission" date="2015-07" db="EMBL/GenBank/DDBJ databases">
        <title>The genome of Dufourea novaeangliae.</title>
        <authorList>
            <person name="Pan H."/>
            <person name="Kapheim K."/>
        </authorList>
    </citation>
    <scope>NUCLEOTIDE SEQUENCE [LARGE SCALE GENOMIC DNA]</scope>
    <source>
        <strain evidence="1">0120121106</strain>
        <tissue evidence="1">Whole body</tissue>
    </source>
</reference>
<dbReference type="AlphaFoldDB" id="A0A154PLP1"/>
<evidence type="ECO:0000313" key="1">
    <source>
        <dbReference type="EMBL" id="KZC12140.1"/>
    </source>
</evidence>
<dbReference type="Proteomes" id="UP000076502">
    <property type="component" value="Unassembled WGS sequence"/>
</dbReference>
<sequence length="51" mass="5744">MTQVSELPTPKRNTARLRKNFIADNIDGSDLVVRINISILASIEVYIDITK</sequence>
<gene>
    <name evidence="1" type="ORF">WN55_03221</name>
</gene>
<name>A0A154PLP1_DUFNO</name>
<organism evidence="1 2">
    <name type="scientific">Dufourea novaeangliae</name>
    <name type="common">Sweat bee</name>
    <dbReference type="NCBI Taxonomy" id="178035"/>
    <lineage>
        <taxon>Eukaryota</taxon>
        <taxon>Metazoa</taxon>
        <taxon>Ecdysozoa</taxon>
        <taxon>Arthropoda</taxon>
        <taxon>Hexapoda</taxon>
        <taxon>Insecta</taxon>
        <taxon>Pterygota</taxon>
        <taxon>Neoptera</taxon>
        <taxon>Endopterygota</taxon>
        <taxon>Hymenoptera</taxon>
        <taxon>Apocrita</taxon>
        <taxon>Aculeata</taxon>
        <taxon>Apoidea</taxon>
        <taxon>Anthophila</taxon>
        <taxon>Halictidae</taxon>
        <taxon>Rophitinae</taxon>
        <taxon>Dufourea</taxon>
    </lineage>
</organism>
<dbReference type="EMBL" id="KQ434938">
    <property type="protein sequence ID" value="KZC12140.1"/>
    <property type="molecule type" value="Genomic_DNA"/>
</dbReference>
<keyword evidence="2" id="KW-1185">Reference proteome</keyword>